<dbReference type="InterPro" id="IPR052563">
    <property type="entry name" value="FliK"/>
</dbReference>
<dbReference type="CDD" id="cd17470">
    <property type="entry name" value="T3SS_Flik_C"/>
    <property type="match status" value="1"/>
</dbReference>
<dbReference type="AlphaFoldDB" id="A0A837GC39"/>
<dbReference type="EMBL" id="JXXR01000001">
    <property type="protein sequence ID" value="KJY78188.1"/>
    <property type="molecule type" value="Genomic_DNA"/>
</dbReference>
<dbReference type="RefSeq" id="WP_045985008.1">
    <property type="nucleotide sequence ID" value="NZ_CP063051.1"/>
</dbReference>
<feature type="domain" description="Flagellar hook-length control protein-like C-terminal" evidence="2">
    <location>
        <begin position="217"/>
        <end position="298"/>
    </location>
</feature>
<evidence type="ECO:0000256" key="1">
    <source>
        <dbReference type="SAM" id="MobiDB-lite"/>
    </source>
</evidence>
<reference evidence="3" key="1">
    <citation type="journal article" date="2015" name="BMC Genomics">
        <title>Genome mining reveals unlocked bioactive potential of marine Gram-negative bacteria.</title>
        <authorList>
            <person name="Machado H."/>
            <person name="Sonnenschein E.C."/>
            <person name="Melchiorsen J."/>
            <person name="Gram L."/>
        </authorList>
    </citation>
    <scope>NUCLEOTIDE SEQUENCE</scope>
    <source>
        <strain evidence="3">S2052</strain>
    </source>
</reference>
<accession>A0A837GC39</accession>
<feature type="compositionally biased region" description="Polar residues" evidence="1">
    <location>
        <begin position="33"/>
        <end position="55"/>
    </location>
</feature>
<dbReference type="PANTHER" id="PTHR37533">
    <property type="entry name" value="FLAGELLAR HOOK-LENGTH CONTROL PROTEIN"/>
    <property type="match status" value="1"/>
</dbReference>
<organism evidence="3">
    <name type="scientific">Vibrio coralliilyticus</name>
    <dbReference type="NCBI Taxonomy" id="190893"/>
    <lineage>
        <taxon>Bacteria</taxon>
        <taxon>Pseudomonadati</taxon>
        <taxon>Pseudomonadota</taxon>
        <taxon>Gammaproteobacteria</taxon>
        <taxon>Vibrionales</taxon>
        <taxon>Vibrionaceae</taxon>
        <taxon>Vibrio</taxon>
    </lineage>
</organism>
<sequence>MNTPSLHTMTSQRPEQLSADGTIQKARGFGQPAEQNTGFTLMGQPESTLTGSQPNAEQTVVTFTDDSEEMLGQENSSDHTTALPIENPHLLKEHSATADALALLQLKQKRVASGAQTFDAMTGSVGTNSSDRMMPQSMNHQLVKQTNGPLSIDTPVSQSPTVQNVLQTLASTQAQPQHQVSHQQPIATSVQTAEWAAVKVDTSAAKWGEQMMQVLHDRVSLQAQQSMQEAKIRLDPPELGKLDLLVRVDGDRLNVQINANAAATREALLQVSDRLRAELQDQNFVHVDVNVGSGESERDQSSHQGEQQAHIFDSREFANSDNPNDPSEHWLSTHA</sequence>
<feature type="region of interest" description="Disordered" evidence="1">
    <location>
        <begin position="293"/>
        <end position="335"/>
    </location>
</feature>
<dbReference type="Gene3D" id="3.30.750.140">
    <property type="match status" value="1"/>
</dbReference>
<dbReference type="PANTHER" id="PTHR37533:SF2">
    <property type="entry name" value="FLAGELLAR HOOK-LENGTH CONTROL PROTEIN"/>
    <property type="match status" value="1"/>
</dbReference>
<name>A0A837GC39_9VIBR</name>
<dbReference type="Pfam" id="PF02120">
    <property type="entry name" value="Flg_hook"/>
    <property type="match status" value="1"/>
</dbReference>
<feature type="region of interest" description="Disordered" evidence="1">
    <location>
        <begin position="1"/>
        <end position="55"/>
    </location>
</feature>
<gene>
    <name evidence="3" type="ORF">TW71_03960</name>
</gene>
<dbReference type="InterPro" id="IPR038610">
    <property type="entry name" value="FliK-like_C_sf"/>
</dbReference>
<evidence type="ECO:0000259" key="2">
    <source>
        <dbReference type="Pfam" id="PF02120"/>
    </source>
</evidence>
<proteinExistence type="predicted"/>
<dbReference type="InterPro" id="IPR021136">
    <property type="entry name" value="Flagellar_hook_control-like_C"/>
</dbReference>
<protein>
    <submittedName>
        <fullName evidence="3">LafE</fullName>
    </submittedName>
</protein>
<feature type="compositionally biased region" description="Polar residues" evidence="1">
    <location>
        <begin position="1"/>
        <end position="21"/>
    </location>
</feature>
<comment type="caution">
    <text evidence="3">The sequence shown here is derived from an EMBL/GenBank/DDBJ whole genome shotgun (WGS) entry which is preliminary data.</text>
</comment>
<evidence type="ECO:0000313" key="3">
    <source>
        <dbReference type="EMBL" id="KJY78188.1"/>
    </source>
</evidence>